<name>A0ABT6AH75_9BURK</name>
<sequence length="104" mass="11778">MNHDPRAAFVGKLFDDRGEYDVFPAFCRTLLRTQQEGGIVRSVHVWLRARYRACDCANQALDSAAFTVVLSGRTIGCAAEIDDHLHRDRNLDTRAPQPNVRFFA</sequence>
<reference evidence="1 2" key="1">
    <citation type="submission" date="2023-03" db="EMBL/GenBank/DDBJ databases">
        <title>Draft assemblies of triclosan tolerant bacteria isolated from returned activated sludge.</title>
        <authorList>
            <person name="Van Hamelsveld S."/>
        </authorList>
    </citation>
    <scope>NUCLEOTIDE SEQUENCE [LARGE SCALE GENOMIC DNA]</scope>
    <source>
        <strain evidence="1 2">GW210010_S58</strain>
    </source>
</reference>
<evidence type="ECO:0000313" key="1">
    <source>
        <dbReference type="EMBL" id="MDF3831950.1"/>
    </source>
</evidence>
<evidence type="ECO:0000313" key="2">
    <source>
        <dbReference type="Proteomes" id="UP001216674"/>
    </source>
</evidence>
<dbReference type="RefSeq" id="WP_276263683.1">
    <property type="nucleotide sequence ID" value="NZ_JARJLM010000048.1"/>
</dbReference>
<dbReference type="Proteomes" id="UP001216674">
    <property type="component" value="Unassembled WGS sequence"/>
</dbReference>
<keyword evidence="2" id="KW-1185">Reference proteome</keyword>
<organism evidence="1 2">
    <name type="scientific">Cupriavidus basilensis</name>
    <dbReference type="NCBI Taxonomy" id="68895"/>
    <lineage>
        <taxon>Bacteria</taxon>
        <taxon>Pseudomonadati</taxon>
        <taxon>Pseudomonadota</taxon>
        <taxon>Betaproteobacteria</taxon>
        <taxon>Burkholderiales</taxon>
        <taxon>Burkholderiaceae</taxon>
        <taxon>Cupriavidus</taxon>
    </lineage>
</organism>
<accession>A0ABT6AH75</accession>
<comment type="caution">
    <text evidence="1">The sequence shown here is derived from an EMBL/GenBank/DDBJ whole genome shotgun (WGS) entry which is preliminary data.</text>
</comment>
<protein>
    <submittedName>
        <fullName evidence="1">Uncharacterized protein</fullName>
    </submittedName>
</protein>
<proteinExistence type="predicted"/>
<dbReference type="EMBL" id="JARJLM010000048">
    <property type="protein sequence ID" value="MDF3831950.1"/>
    <property type="molecule type" value="Genomic_DNA"/>
</dbReference>
<gene>
    <name evidence="1" type="ORF">P3W85_03120</name>
</gene>